<dbReference type="AlphaFoldDB" id="A0A264W1H3"/>
<protein>
    <submittedName>
        <fullName evidence="2">Glycoside hydrolase 105 family protein</fullName>
    </submittedName>
</protein>
<dbReference type="GO" id="GO:0016787">
    <property type="term" value="F:hydrolase activity"/>
    <property type="evidence" value="ECO:0007669"/>
    <property type="project" value="UniProtKB-KW"/>
</dbReference>
<gene>
    <name evidence="2" type="ORF">CF394_11305</name>
</gene>
<dbReference type="PANTHER" id="PTHR33886:SF8">
    <property type="entry name" value="UNSATURATED RHAMNOGALACTURONAN HYDROLASE (EUROFUNG)"/>
    <property type="match status" value="1"/>
</dbReference>
<sequence length="84" mass="9534">DMIELLPQGHSTRQEWTRTLQEMVKSIADFQDESTGLWHQVVDKGGLPDNWLESSCSCLYMYAMAKGARMGYIDSSYIDRAAKA</sequence>
<accession>A0A264W1H3</accession>
<dbReference type="GO" id="GO:0005975">
    <property type="term" value="P:carbohydrate metabolic process"/>
    <property type="evidence" value="ECO:0007669"/>
    <property type="project" value="InterPro"/>
</dbReference>
<dbReference type="PANTHER" id="PTHR33886">
    <property type="entry name" value="UNSATURATED RHAMNOGALACTURONAN HYDROLASE (EUROFUNG)"/>
    <property type="match status" value="1"/>
</dbReference>
<organism evidence="2 3">
    <name type="scientific">Tetzosporium hominis</name>
    <dbReference type="NCBI Taxonomy" id="2020506"/>
    <lineage>
        <taxon>Bacteria</taxon>
        <taxon>Bacillati</taxon>
        <taxon>Bacillota</taxon>
        <taxon>Bacilli</taxon>
        <taxon>Bacillales</taxon>
        <taxon>Caryophanaceae</taxon>
        <taxon>Tetzosporium</taxon>
    </lineage>
</organism>
<reference evidence="2 3" key="1">
    <citation type="submission" date="2017-07" db="EMBL/GenBank/DDBJ databases">
        <title>Tetzosporium hominis gen.nov. sp.nov.</title>
        <authorList>
            <person name="Tetz G."/>
            <person name="Tetz V."/>
        </authorList>
    </citation>
    <scope>NUCLEOTIDE SEQUENCE [LARGE SCALE GENOMIC DNA]</scope>
    <source>
        <strain evidence="2 3">VT-49</strain>
    </source>
</reference>
<keyword evidence="1 2" id="KW-0378">Hydrolase</keyword>
<proteinExistence type="predicted"/>
<evidence type="ECO:0000256" key="1">
    <source>
        <dbReference type="ARBA" id="ARBA00022801"/>
    </source>
</evidence>
<comment type="caution">
    <text evidence="2">The sequence shown here is derived from an EMBL/GenBank/DDBJ whole genome shotgun (WGS) entry which is preliminary data.</text>
</comment>
<feature type="non-terminal residue" evidence="2">
    <location>
        <position position="1"/>
    </location>
</feature>
<dbReference type="EMBL" id="NOKQ01000233">
    <property type="protein sequence ID" value="OZS77440.1"/>
    <property type="molecule type" value="Genomic_DNA"/>
</dbReference>
<evidence type="ECO:0000313" key="3">
    <source>
        <dbReference type="Proteomes" id="UP000217065"/>
    </source>
</evidence>
<dbReference type="SUPFAM" id="SSF48208">
    <property type="entry name" value="Six-hairpin glycosidases"/>
    <property type="match status" value="1"/>
</dbReference>
<dbReference type="InterPro" id="IPR012341">
    <property type="entry name" value="6hp_glycosidase-like_sf"/>
</dbReference>
<dbReference type="InterPro" id="IPR052043">
    <property type="entry name" value="PolySaccharide_Degr_Enz"/>
</dbReference>
<dbReference type="Gene3D" id="1.50.10.10">
    <property type="match status" value="1"/>
</dbReference>
<dbReference type="InterPro" id="IPR008928">
    <property type="entry name" value="6-hairpin_glycosidase_sf"/>
</dbReference>
<evidence type="ECO:0000313" key="2">
    <source>
        <dbReference type="EMBL" id="OZS77440.1"/>
    </source>
</evidence>
<keyword evidence="3" id="KW-1185">Reference proteome</keyword>
<feature type="non-terminal residue" evidence="2">
    <location>
        <position position="84"/>
    </location>
</feature>
<dbReference type="Pfam" id="PF07470">
    <property type="entry name" value="Glyco_hydro_88"/>
    <property type="match status" value="1"/>
</dbReference>
<name>A0A264W1H3_9BACL</name>
<dbReference type="Proteomes" id="UP000217065">
    <property type="component" value="Unassembled WGS sequence"/>
</dbReference>
<dbReference type="InterPro" id="IPR010905">
    <property type="entry name" value="Glyco_hydro_88"/>
</dbReference>